<evidence type="ECO:0000256" key="5">
    <source>
        <dbReference type="ARBA" id="ARBA00022567"/>
    </source>
</evidence>
<evidence type="ECO:0000256" key="2">
    <source>
        <dbReference type="ARBA" id="ARBA00009719"/>
    </source>
</evidence>
<dbReference type="GO" id="GO:0005524">
    <property type="term" value="F:ATP binding"/>
    <property type="evidence" value="ECO:0007669"/>
    <property type="project" value="UniProtKB-KW"/>
</dbReference>
<keyword evidence="8 14" id="KW-0418">Kinase</keyword>
<keyword evidence="4" id="KW-0602">Photosynthesis</keyword>
<evidence type="ECO:0000256" key="9">
    <source>
        <dbReference type="ARBA" id="ARBA00022840"/>
    </source>
</evidence>
<proteinExistence type="inferred from homology"/>
<dbReference type="SUPFAM" id="SSF52540">
    <property type="entry name" value="P-loop containing nucleoside triphosphate hydrolases"/>
    <property type="match status" value="1"/>
</dbReference>
<evidence type="ECO:0000313" key="16">
    <source>
        <dbReference type="Proteomes" id="UP000315925"/>
    </source>
</evidence>
<evidence type="ECO:0000256" key="10">
    <source>
        <dbReference type="ARBA" id="ARBA00047663"/>
    </source>
</evidence>
<dbReference type="GO" id="GO:0008974">
    <property type="term" value="F:phosphoribulokinase activity"/>
    <property type="evidence" value="ECO:0007669"/>
    <property type="project" value="UniProtKB-EC"/>
</dbReference>
<organism evidence="14 16">
    <name type="scientific">Methylacidiphilum kamchatkense Kam1</name>
    <dbReference type="NCBI Taxonomy" id="1202785"/>
    <lineage>
        <taxon>Bacteria</taxon>
        <taxon>Pseudomonadati</taxon>
        <taxon>Verrucomicrobiota</taxon>
        <taxon>Methylacidiphilae</taxon>
        <taxon>Methylacidiphilales</taxon>
        <taxon>Methylacidiphilaceae</taxon>
        <taxon>Methylacidiphilum (ex Ratnadevi et al. 2023)</taxon>
    </lineage>
</organism>
<dbReference type="STRING" id="1202785.A946_11400"/>
<dbReference type="PRINTS" id="PR00478">
    <property type="entry name" value="PHRIBLKINASE"/>
</dbReference>
<dbReference type="EMBL" id="CP037899">
    <property type="protein sequence ID" value="QDQ42478.1"/>
    <property type="molecule type" value="Genomic_DNA"/>
</dbReference>
<name>A0A0C1RSA8_9BACT</name>
<reference evidence="14" key="2">
    <citation type="journal article" date="2019" name="BMC Genomics">
        <title>Complete genome sequence analysis of the thermoacidophilic verrucomicrobial methanotroph 'Candidatus Methylacidiphilum kamchatkense' strain Kam1 and comparison with its closest relatives.</title>
        <authorList>
            <person name="Kruse T."/>
            <person name="Ratnadevi C.M."/>
            <person name="Erikstad H.A."/>
            <person name="Birkeland N.K."/>
        </authorList>
    </citation>
    <scope>NUCLEOTIDE SEQUENCE</scope>
    <source>
        <strain evidence="14">Kam1</strain>
    </source>
</reference>
<dbReference type="Pfam" id="PF00485">
    <property type="entry name" value="PRK"/>
    <property type="match status" value="1"/>
</dbReference>
<dbReference type="GO" id="GO:0019253">
    <property type="term" value="P:reductive pentose-phosphate cycle"/>
    <property type="evidence" value="ECO:0007669"/>
    <property type="project" value="UniProtKB-KW"/>
</dbReference>
<comment type="similarity">
    <text evidence="2 11">Belongs to the phosphoribulokinase family.</text>
</comment>
<dbReference type="RefSeq" id="WP_039722276.1">
    <property type="nucleotide sequence ID" value="NZ_CP037899.1"/>
</dbReference>
<dbReference type="KEGG" id="mkc:kam1_1252"/>
<evidence type="ECO:0000259" key="12">
    <source>
        <dbReference type="Pfam" id="PF00485"/>
    </source>
</evidence>
<keyword evidence="5" id="KW-0113">Calvin cycle</keyword>
<keyword evidence="15" id="KW-1185">Reference proteome</keyword>
<dbReference type="Proteomes" id="UP000315925">
    <property type="component" value="Chromosome"/>
</dbReference>
<evidence type="ECO:0000256" key="1">
    <source>
        <dbReference type="ARBA" id="ARBA00005215"/>
    </source>
</evidence>
<dbReference type="AlphaFoldDB" id="A0A0C1RSA8"/>
<keyword evidence="7" id="KW-0547">Nucleotide-binding</keyword>
<evidence type="ECO:0000256" key="6">
    <source>
        <dbReference type="ARBA" id="ARBA00022679"/>
    </source>
</evidence>
<sequence>MRRPIMLGIVGDSAAGKSTLTGGLVNLLGADRVTHICTDDYHKYDRKERAQIGITALHPDCNYLDIMEQHLERLHYGLPILKPVYDHSNGTLVRPEYIMPKEFIIVEGLLGFYTRVMRQFYDVKVYLNPPEELRRIWKIKRDTTKRGYTAEQVLEELVKREPDSEAFIRPQREFADIIVTFYPPKGVDPEKIDGHLNTRLVLRPTIPHPDFSYLIDNRAENSGIRLELGRDMGKPVDILEIDGNVPEEEALRLEETIWKHLPKGVPPLNLDRLGRYLDRNEIKHSHPLALTQLLLAYHLLRAYDENATIPFAPPVDALSRIRRQRELSLKEINTEIKRNG</sequence>
<dbReference type="PROSITE" id="PS00567">
    <property type="entry name" value="PHOSPHORIBULOKINASE"/>
    <property type="match status" value="1"/>
</dbReference>
<dbReference type="PANTHER" id="PTHR10285">
    <property type="entry name" value="URIDINE KINASE"/>
    <property type="match status" value="1"/>
</dbReference>
<dbReference type="InterPro" id="IPR027417">
    <property type="entry name" value="P-loop_NTPase"/>
</dbReference>
<evidence type="ECO:0000313" key="15">
    <source>
        <dbReference type="Proteomes" id="UP000031594"/>
    </source>
</evidence>
<keyword evidence="6 14" id="KW-0808">Transferase</keyword>
<dbReference type="Proteomes" id="UP000031594">
    <property type="component" value="Unassembled WGS sequence"/>
</dbReference>
<keyword evidence="9" id="KW-0067">ATP-binding</keyword>
<dbReference type="EC" id="2.7.1.19" evidence="3 11"/>
<evidence type="ECO:0000256" key="11">
    <source>
        <dbReference type="RuleBase" id="RU004082"/>
    </source>
</evidence>
<reference evidence="16" key="3">
    <citation type="submission" date="2019-03" db="EMBL/GenBank/DDBJ databases">
        <title>Complete genome of Methylacidiphilum kamchatkense Kam1.</title>
        <authorList>
            <person name="Kruse T."/>
            <person name="Murarilal Ratnadevi C."/>
            <person name="Erikstad H.-A."/>
            <person name="Birkeland N.-K."/>
        </authorList>
    </citation>
    <scope>NUCLEOTIDE SEQUENCE [LARGE SCALE GENOMIC DNA]</scope>
    <source>
        <strain evidence="16">kam1</strain>
    </source>
</reference>
<dbReference type="InterPro" id="IPR006082">
    <property type="entry name" value="PRK"/>
</dbReference>
<evidence type="ECO:0000313" key="14">
    <source>
        <dbReference type="EMBL" id="QDQ42478.1"/>
    </source>
</evidence>
<feature type="domain" description="Phosphoribulokinase/uridine kinase" evidence="12">
    <location>
        <begin position="7"/>
        <end position="183"/>
    </location>
</feature>
<comment type="catalytic activity">
    <reaction evidence="10 11">
        <text>D-ribulose 5-phosphate + ATP = D-ribulose 1,5-bisphosphate + ADP + H(+)</text>
        <dbReference type="Rhea" id="RHEA:19365"/>
        <dbReference type="ChEBI" id="CHEBI:15378"/>
        <dbReference type="ChEBI" id="CHEBI:30616"/>
        <dbReference type="ChEBI" id="CHEBI:57870"/>
        <dbReference type="ChEBI" id="CHEBI:58121"/>
        <dbReference type="ChEBI" id="CHEBI:456216"/>
        <dbReference type="EC" id="2.7.1.19"/>
    </reaction>
</comment>
<dbReference type="NCBIfam" id="NF005655">
    <property type="entry name" value="PRK07429.1"/>
    <property type="match status" value="1"/>
</dbReference>
<accession>A0A0C1RSA8</accession>
<reference evidence="13 15" key="1">
    <citation type="submission" date="2014-08" db="EMBL/GenBank/DDBJ databases">
        <title>Methylacidiphilum kamchatkense strain Kam1 draft genome sequence.</title>
        <authorList>
            <person name="Birkeland N.-K."/>
            <person name="Erikstad H.A."/>
        </authorList>
    </citation>
    <scope>NUCLEOTIDE SEQUENCE [LARGE SCALE GENOMIC DNA]</scope>
    <source>
        <strain evidence="13 15">Kam1</strain>
    </source>
</reference>
<dbReference type="Gene3D" id="3.40.50.300">
    <property type="entry name" value="P-loop containing nucleotide triphosphate hydrolases"/>
    <property type="match status" value="1"/>
</dbReference>
<gene>
    <name evidence="14" type="primary">udk</name>
    <name evidence="13" type="ORF">A946_11400</name>
    <name evidence="14" type="ORF">kam1_1252</name>
</gene>
<protein>
    <recommendedName>
        <fullName evidence="3 11">Phosphoribulokinase</fullName>
        <ecNumber evidence="3 11">2.7.1.19</ecNumber>
    </recommendedName>
</protein>
<evidence type="ECO:0000313" key="13">
    <source>
        <dbReference type="EMBL" id="KIE57776.1"/>
    </source>
</evidence>
<dbReference type="EMBL" id="JQNX01000012">
    <property type="protein sequence ID" value="KIE57776.1"/>
    <property type="molecule type" value="Genomic_DNA"/>
</dbReference>
<evidence type="ECO:0000256" key="7">
    <source>
        <dbReference type="ARBA" id="ARBA00022741"/>
    </source>
</evidence>
<evidence type="ECO:0000256" key="4">
    <source>
        <dbReference type="ARBA" id="ARBA00022531"/>
    </source>
</evidence>
<evidence type="ECO:0000256" key="3">
    <source>
        <dbReference type="ARBA" id="ARBA00012042"/>
    </source>
</evidence>
<dbReference type="InterPro" id="IPR006083">
    <property type="entry name" value="PRK/URK"/>
</dbReference>
<evidence type="ECO:0000256" key="8">
    <source>
        <dbReference type="ARBA" id="ARBA00022777"/>
    </source>
</evidence>
<comment type="pathway">
    <text evidence="1">Carbohydrate biosynthesis; Calvin cycle.</text>
</comment>
<dbReference type="OrthoDB" id="9777642at2"/>